<reference evidence="1" key="1">
    <citation type="submission" date="2013-07" db="EMBL/GenBank/DDBJ databases">
        <title>The genome of Eucalyptus grandis.</title>
        <authorList>
            <person name="Schmutz J."/>
            <person name="Hayes R."/>
            <person name="Myburg A."/>
            <person name="Tuskan G."/>
            <person name="Grattapaglia D."/>
            <person name="Rokhsar D.S."/>
        </authorList>
    </citation>
    <scope>NUCLEOTIDE SEQUENCE</scope>
    <source>
        <tissue evidence="1">Leaf extractions</tissue>
    </source>
</reference>
<name>A0A059BJP3_EUCGR</name>
<gene>
    <name evidence="1" type="ORF">EUGRSUZ_G03379</name>
</gene>
<accession>A0A059BJP3</accession>
<organism evidence="1">
    <name type="scientific">Eucalyptus grandis</name>
    <name type="common">Flooded gum</name>
    <dbReference type="NCBI Taxonomy" id="71139"/>
    <lineage>
        <taxon>Eukaryota</taxon>
        <taxon>Viridiplantae</taxon>
        <taxon>Streptophyta</taxon>
        <taxon>Embryophyta</taxon>
        <taxon>Tracheophyta</taxon>
        <taxon>Spermatophyta</taxon>
        <taxon>Magnoliopsida</taxon>
        <taxon>eudicotyledons</taxon>
        <taxon>Gunneridae</taxon>
        <taxon>Pentapetalae</taxon>
        <taxon>rosids</taxon>
        <taxon>malvids</taxon>
        <taxon>Myrtales</taxon>
        <taxon>Myrtaceae</taxon>
        <taxon>Myrtoideae</taxon>
        <taxon>Eucalypteae</taxon>
        <taxon>Eucalyptus</taxon>
    </lineage>
</organism>
<dbReference type="InParanoid" id="A0A059BJP3"/>
<proteinExistence type="predicted"/>
<evidence type="ECO:0000313" key="1">
    <source>
        <dbReference type="EMBL" id="KCW66106.1"/>
    </source>
</evidence>
<dbReference type="EMBL" id="KK198759">
    <property type="protein sequence ID" value="KCW66106.1"/>
    <property type="molecule type" value="Genomic_DNA"/>
</dbReference>
<protein>
    <submittedName>
        <fullName evidence="1">Uncharacterized protein</fullName>
    </submittedName>
</protein>
<dbReference type="AlphaFoldDB" id="A0A059BJP3"/>
<dbReference type="Gramene" id="KCW66106">
    <property type="protein sequence ID" value="KCW66106"/>
    <property type="gene ID" value="EUGRSUZ_G03379"/>
</dbReference>
<sequence>MWSYLEKPAISTIPAHFKRLFLCFLGIHPTHFTSSSDLIHLIQHAIAQAKSKSIGHQTGSKSLNQVSLSF</sequence>